<name>A0A1H6NWF3_9PSED</name>
<evidence type="ECO:0000313" key="2">
    <source>
        <dbReference type="Proteomes" id="UP000182272"/>
    </source>
</evidence>
<dbReference type="OrthoDB" id="9790784at2"/>
<organism evidence="1 2">
    <name type="scientific">Pseudomonas asplenii</name>
    <dbReference type="NCBI Taxonomy" id="53407"/>
    <lineage>
        <taxon>Bacteria</taxon>
        <taxon>Pseudomonadati</taxon>
        <taxon>Pseudomonadota</taxon>
        <taxon>Gammaproteobacteria</taxon>
        <taxon>Pseudomonadales</taxon>
        <taxon>Pseudomonadaceae</taxon>
        <taxon>Pseudomonas</taxon>
    </lineage>
</organism>
<sequence length="768" mass="81121">MISAGRVRKLERVSSWLAIGTLLFTLFVPGISMASGPDDAVVLPDLPSEPEFAPADNDFISVPDPRIRPVLGNRKVLLVVGHWAGSAPRLDADNIYAMTLGDGRSLRTFVQRASQGKLNLSGVMIKDVDFGERTCNANEIVSAARRGAQQQGVDPGAYDFIFVALSVGCGWGGMAVMPGNWIIGQTMSLDMWAHEFAHNLGAAHGASFTHCPVDGSQVLFPEDCTRIAYADTGDSVSGGGSRLFSASLRRHAGWLDAEGAQTLLVRATRLYFLGRLGSVGRQLILIPRGVAPNRLALELRSSSPPFDIWPAGDNRLTGVWARLFDEATNTISQVQIDATPETATTTDPTLQVGRVLVDRQQGLAVKVCWVGPTGAQLAIALAGQPLPACRAQVDVSQTAVPVAGEDGLIQIPVEVRADGQAVPASAGESMTYNAPSHTRIVDIACGSSNTKWIDPQGSFASCTTHAPGNWSISRPVTLRTDPRVPTTLVADGRAALYMASGEIWGRTDLGVKLVGRVTVTQPFLPRARENERLEVPVAFAEHGAALPALAEQRVEYIAPSYTRIIDIPCGSHDTKRIDPYGKSASCTTHAAGSWGTSRPVMLQVASLAPSGKVSDGSVVFYSAAGTPWAHTDLGLELIGRSATLTQPTVPSGVAGATVTVVTAMRLEGAAVPAAAGESMTYVAPAHTRIIDLQCGSQNLKQIEPDARHASCTTYAPGAWGTSRSVTLKIDDHAPVGDLLDGEAVLRATGGAIWGRSGLEVRVRVSPLP</sequence>
<dbReference type="SUPFAM" id="SSF55486">
    <property type="entry name" value="Metalloproteases ('zincins'), catalytic domain"/>
    <property type="match status" value="1"/>
</dbReference>
<dbReference type="AlphaFoldDB" id="A0A1H6NWF3"/>
<reference evidence="1 2" key="1">
    <citation type="submission" date="2016-10" db="EMBL/GenBank/DDBJ databases">
        <authorList>
            <person name="de Groot N.N."/>
        </authorList>
    </citation>
    <scope>NUCLEOTIDE SEQUENCE [LARGE SCALE GENOMIC DNA]</scope>
    <source>
        <strain evidence="1 2">LMG 2158</strain>
    </source>
</reference>
<dbReference type="EMBL" id="LT629972">
    <property type="protein sequence ID" value="SEI21153.1"/>
    <property type="molecule type" value="Genomic_DNA"/>
</dbReference>
<protein>
    <submittedName>
        <fullName evidence="1">Uncharacterized protein</fullName>
    </submittedName>
</protein>
<evidence type="ECO:0000313" key="1">
    <source>
        <dbReference type="EMBL" id="SEI21153.1"/>
    </source>
</evidence>
<gene>
    <name evidence="1" type="ORF">SAMN05216581_4410</name>
</gene>
<dbReference type="Proteomes" id="UP000182272">
    <property type="component" value="Chromosome I"/>
</dbReference>
<accession>A0A1H6NWF3</accession>
<proteinExistence type="predicted"/>